<evidence type="ECO:0000313" key="2">
    <source>
        <dbReference type="EMBL" id="EMF58567.1"/>
    </source>
</evidence>
<dbReference type="EMBL" id="KB405056">
    <property type="protein sequence ID" value="EMF58567.1"/>
    <property type="molecule type" value="Genomic_DNA"/>
</dbReference>
<evidence type="ECO:0000313" key="3">
    <source>
        <dbReference type="Proteomes" id="UP000030760"/>
    </source>
</evidence>
<protein>
    <submittedName>
        <fullName evidence="2">Uncharacterized protein</fullName>
    </submittedName>
</protein>
<organism evidence="2 3">
    <name type="scientific">Streptomyces bottropensis ATCC 25435</name>
    <dbReference type="NCBI Taxonomy" id="1054862"/>
    <lineage>
        <taxon>Bacteria</taxon>
        <taxon>Bacillati</taxon>
        <taxon>Actinomycetota</taxon>
        <taxon>Actinomycetes</taxon>
        <taxon>Kitasatosporales</taxon>
        <taxon>Streptomycetaceae</taxon>
        <taxon>Streptomyces</taxon>
    </lineage>
</organism>
<sequence>MSRERVPGAEHPARAHGVEEGEDGLLDAALPGHGHPVAAPPHGRLPLVVDDLGEVQHLPLGVLPGDFEDLLRRTTEPVHHAQRGEPGPGQLQHHVMQQPALGAGTHGHVLDLPWHQEPQGVDDMDEVVQDHQARQFGQTDAVLLHDDQLARMVGALGVPGRVPPVEAHGEPHVPLLREPYEPFGSGEFVRERLVDVRRHTRLDQPLHDLGVDRGRRVHEGRVQALG</sequence>
<evidence type="ECO:0000256" key="1">
    <source>
        <dbReference type="SAM" id="MobiDB-lite"/>
    </source>
</evidence>
<accession>M3DNJ2</accession>
<name>M3DNJ2_9ACTN</name>
<gene>
    <name evidence="2" type="ORF">SBD_1239</name>
</gene>
<feature type="compositionally biased region" description="Basic and acidic residues" evidence="1">
    <location>
        <begin position="1"/>
        <end position="19"/>
    </location>
</feature>
<dbReference type="AlphaFoldDB" id="M3DNJ2"/>
<reference evidence="3" key="1">
    <citation type="journal article" date="2013" name="Genome Announc.">
        <title>Draft Genome Sequence of Streptomyces bottropensis ATCC 25435, a Bottromycin-Producing Actinomycete.</title>
        <authorList>
            <person name="Zhang H."/>
            <person name="Zhou W."/>
            <person name="Zhuang Y."/>
            <person name="Liang X."/>
            <person name="Liu T."/>
        </authorList>
    </citation>
    <scope>NUCLEOTIDE SEQUENCE [LARGE SCALE GENOMIC DNA]</scope>
    <source>
        <strain evidence="3">ATCC 25435</strain>
    </source>
</reference>
<proteinExistence type="predicted"/>
<dbReference type="Proteomes" id="UP000030760">
    <property type="component" value="Unassembled WGS sequence"/>
</dbReference>
<feature type="region of interest" description="Disordered" evidence="1">
    <location>
        <begin position="1"/>
        <end position="20"/>
    </location>
</feature>